<accession>A0AAF0ELN4</accession>
<dbReference type="Proteomes" id="UP001213623">
    <property type="component" value="Chromosome 6"/>
</dbReference>
<dbReference type="AlphaFoldDB" id="A0AAF0ELN4"/>
<proteinExistence type="predicted"/>
<organism evidence="2 3">
    <name type="scientific">Malassezia nana</name>
    <dbReference type="NCBI Taxonomy" id="180528"/>
    <lineage>
        <taxon>Eukaryota</taxon>
        <taxon>Fungi</taxon>
        <taxon>Dikarya</taxon>
        <taxon>Basidiomycota</taxon>
        <taxon>Ustilaginomycotina</taxon>
        <taxon>Malasseziomycetes</taxon>
        <taxon>Malasseziales</taxon>
        <taxon>Malasseziaceae</taxon>
        <taxon>Malassezia</taxon>
    </lineage>
</organism>
<name>A0AAF0ELN4_9BASI</name>
<keyword evidence="2" id="KW-0808">Transferase</keyword>
<protein>
    <submittedName>
        <fullName evidence="2">RING-type E3 ubiquitin transferase</fullName>
        <ecNumber evidence="2">2.3.2.27</ecNumber>
    </submittedName>
</protein>
<sequence>MFEEQVERVSPDPASTTEQTGSPSPTDSPSAEPAPLSLQELRHREEARHRRHLRQSLLERRRIYQYHLYAKHVASNRYTKYKPYPGPAGFRRNPAHARLLATFLQRELQVWPHLDVPFLCYYIPAMLSYVDITSDGMLERLTEWIGDASDARHLAHEIELFVRSGLGSLGLDQYDKNPWLQYDTVPN</sequence>
<evidence type="ECO:0000313" key="2">
    <source>
        <dbReference type="EMBL" id="WFD28320.1"/>
    </source>
</evidence>
<dbReference type="GO" id="GO:0061630">
    <property type="term" value="F:ubiquitin protein ligase activity"/>
    <property type="evidence" value="ECO:0007669"/>
    <property type="project" value="UniProtKB-EC"/>
</dbReference>
<feature type="compositionally biased region" description="Basic and acidic residues" evidence="1">
    <location>
        <begin position="1"/>
        <end position="10"/>
    </location>
</feature>
<feature type="region of interest" description="Disordered" evidence="1">
    <location>
        <begin position="1"/>
        <end position="35"/>
    </location>
</feature>
<dbReference type="EMBL" id="CP119897">
    <property type="protein sequence ID" value="WFD28320.1"/>
    <property type="molecule type" value="Genomic_DNA"/>
</dbReference>
<keyword evidence="3" id="KW-1185">Reference proteome</keyword>
<evidence type="ECO:0000256" key="1">
    <source>
        <dbReference type="SAM" id="MobiDB-lite"/>
    </source>
</evidence>
<evidence type="ECO:0000313" key="3">
    <source>
        <dbReference type="Proteomes" id="UP001213623"/>
    </source>
</evidence>
<dbReference type="EC" id="2.3.2.27" evidence="2"/>
<reference evidence="2" key="1">
    <citation type="submission" date="2023-03" db="EMBL/GenBank/DDBJ databases">
        <title>Mating type loci evolution in Malassezia.</title>
        <authorList>
            <person name="Coelho M.A."/>
        </authorList>
    </citation>
    <scope>NUCLEOTIDE SEQUENCE</scope>
    <source>
        <strain evidence="2">CBS 9557</strain>
    </source>
</reference>
<keyword evidence="2" id="KW-0012">Acyltransferase</keyword>
<gene>
    <name evidence="2" type="ORF">MNAN1_003329</name>
</gene>
<feature type="compositionally biased region" description="Polar residues" evidence="1">
    <location>
        <begin position="13"/>
        <end position="29"/>
    </location>
</feature>